<comment type="subcellular location">
    <subcellularLocation>
        <location evidence="2">Cell membrane</location>
        <topology evidence="2">Multi-pass membrane protein</topology>
    </subcellularLocation>
</comment>
<dbReference type="PANTHER" id="PTHR45339:SF1">
    <property type="entry name" value="HYBRID SIGNAL TRANSDUCTION HISTIDINE KINASE J"/>
    <property type="match status" value="1"/>
</dbReference>
<evidence type="ECO:0000313" key="17">
    <source>
        <dbReference type="Proteomes" id="UP001500279"/>
    </source>
</evidence>
<evidence type="ECO:0000256" key="3">
    <source>
        <dbReference type="ARBA" id="ARBA00012438"/>
    </source>
</evidence>
<dbReference type="PRINTS" id="PR00344">
    <property type="entry name" value="BCTRLSENSOR"/>
</dbReference>
<dbReference type="CDD" id="cd16922">
    <property type="entry name" value="HATPase_EvgS-ArcB-TorS-like"/>
    <property type="match status" value="1"/>
</dbReference>
<evidence type="ECO:0000256" key="4">
    <source>
        <dbReference type="ARBA" id="ARBA00022475"/>
    </source>
</evidence>
<dbReference type="RefSeq" id="WP_231013061.1">
    <property type="nucleotide sequence ID" value="NZ_BAAAEW010000037.1"/>
</dbReference>
<proteinExistence type="predicted"/>
<dbReference type="Gene3D" id="3.30.565.10">
    <property type="entry name" value="Histidine kinase-like ATPase, C-terminal domain"/>
    <property type="match status" value="1"/>
</dbReference>
<dbReference type="SUPFAM" id="SSF47226">
    <property type="entry name" value="Histidine-containing phosphotransfer domain, HPT domain"/>
    <property type="match status" value="1"/>
</dbReference>
<dbReference type="PANTHER" id="PTHR45339">
    <property type="entry name" value="HYBRID SIGNAL TRANSDUCTION HISTIDINE KINASE J"/>
    <property type="match status" value="1"/>
</dbReference>
<sequence length="907" mass="98643">MKMIKRHQPAPLPMVVARAGRVGLLAVVGASLVGALLLMLFWQQMQSRIPLNTLLRDMRQARVELVTGDLYLTLAARPDSAWQPEQGKALLHQSTMALLRLGRAANDALVAAGEPAPGDLVPEVSALRERLAELGPRPGPAEELELRLALQAVDRAAVRLDQALNDWVQRLRAQQQRLFLWALMLAGLLLAGLWTAMALHLRSQRRHAVELAQYHDELEAQVAERTQALALARDRAEGANRAKSAFLANMSHEIRTPMSAILGLNYLLQRDTEDPQQLRRLGQINDAASHLLQIINDILDLSKIESGKLELERTEFSLDQLLDRMMALVSQRAQDKGLELVLDTDELPNWLIGDPTRLSQALLNLLGNAIKFSDHGCVVLRGRRMVGEATAGREGQVQIRFEVGDNGVGIPADKLADIFNAFEQADTSTTRRFGGTGLGLSITRRIAELMGGEVGVRSTPGEGSRFWFTAWLVLSDRPEASRRLPMLQGRRVLLVDDQPEAREALGVMLQQMGLAVQTADSGHDALRQLAQAERDGWPFHLALVDWMMPGQDGLETLRRWRLSSPASAATLRALLISAGDPASLLLPAREAGFAAVLGKPITASMLHDSLVQLSAEQAAPLPRLARPGPSAGPVPGELEQLLRERHAGARILLAEDNPVNQEVAMELLRRVGLAVDLASDGSEAIAQAQARPYALMLMDVQMPGIDGLEATRRIRQLPGHAHTPILAMTANAFFDDRQACLDAGMNDHVGKPVDPNKLYVSLLQWLPVGEPVLPDELATWAGLDATLGMARCGGSPVLWQAALQRFRQHHHHTDTELGEAVAAGDWAQVAQLARTLCSAAAVIAATEVEQAACTLEAACRDAAELRMLLDEAAQLQRQFGRLMQTLASIAPTALAERAAAQAGETVS</sequence>
<dbReference type="Pfam" id="PF00072">
    <property type="entry name" value="Response_reg"/>
    <property type="match status" value="2"/>
</dbReference>
<dbReference type="CDD" id="cd17546">
    <property type="entry name" value="REC_hyHK_CKI1_RcsC-like"/>
    <property type="match status" value="1"/>
</dbReference>
<dbReference type="CDD" id="cd00156">
    <property type="entry name" value="REC"/>
    <property type="match status" value="1"/>
</dbReference>
<feature type="transmembrane region" description="Helical" evidence="13">
    <location>
        <begin position="20"/>
        <end position="42"/>
    </location>
</feature>
<keyword evidence="17" id="KW-1185">Reference proteome</keyword>
<dbReference type="SMART" id="SM00387">
    <property type="entry name" value="HATPase_c"/>
    <property type="match status" value="1"/>
</dbReference>
<evidence type="ECO:0000256" key="13">
    <source>
        <dbReference type="SAM" id="Phobius"/>
    </source>
</evidence>
<protein>
    <recommendedName>
        <fullName evidence="3">histidine kinase</fullName>
        <ecNumber evidence="3">2.7.13.3</ecNumber>
    </recommendedName>
</protein>
<dbReference type="InterPro" id="IPR036641">
    <property type="entry name" value="HPT_dom_sf"/>
</dbReference>
<keyword evidence="10" id="KW-0902">Two-component regulatory system</keyword>
<organism evidence="16 17">
    <name type="scientific">Ideonella azotifigens</name>
    <dbReference type="NCBI Taxonomy" id="513160"/>
    <lineage>
        <taxon>Bacteria</taxon>
        <taxon>Pseudomonadati</taxon>
        <taxon>Pseudomonadota</taxon>
        <taxon>Betaproteobacteria</taxon>
        <taxon>Burkholderiales</taxon>
        <taxon>Sphaerotilaceae</taxon>
        <taxon>Ideonella</taxon>
    </lineage>
</organism>
<dbReference type="InterPro" id="IPR005467">
    <property type="entry name" value="His_kinase_dom"/>
</dbReference>
<dbReference type="Gene3D" id="3.40.50.2300">
    <property type="match status" value="2"/>
</dbReference>
<dbReference type="Pfam" id="PF02518">
    <property type="entry name" value="HATPase_c"/>
    <property type="match status" value="1"/>
</dbReference>
<evidence type="ECO:0000256" key="5">
    <source>
        <dbReference type="ARBA" id="ARBA00022553"/>
    </source>
</evidence>
<feature type="modified residue" description="4-aspartylphosphate" evidence="12">
    <location>
        <position position="699"/>
    </location>
</feature>
<gene>
    <name evidence="16" type="ORF">GCM10009107_48950</name>
</gene>
<reference evidence="16 17" key="1">
    <citation type="journal article" date="2019" name="Int. J. Syst. Evol. Microbiol.">
        <title>The Global Catalogue of Microorganisms (GCM) 10K type strain sequencing project: providing services to taxonomists for standard genome sequencing and annotation.</title>
        <authorList>
            <consortium name="The Broad Institute Genomics Platform"/>
            <consortium name="The Broad Institute Genome Sequencing Center for Infectious Disease"/>
            <person name="Wu L."/>
            <person name="Ma J."/>
        </authorList>
    </citation>
    <scope>NUCLEOTIDE SEQUENCE [LARGE SCALE GENOMIC DNA]</scope>
    <source>
        <strain evidence="16 17">JCM 15503</strain>
    </source>
</reference>
<evidence type="ECO:0000256" key="6">
    <source>
        <dbReference type="ARBA" id="ARBA00022692"/>
    </source>
</evidence>
<feature type="modified residue" description="4-aspartylphosphate" evidence="12">
    <location>
        <position position="545"/>
    </location>
</feature>
<evidence type="ECO:0000256" key="11">
    <source>
        <dbReference type="ARBA" id="ARBA00023136"/>
    </source>
</evidence>
<dbReference type="InterPro" id="IPR003594">
    <property type="entry name" value="HATPase_dom"/>
</dbReference>
<dbReference type="InterPro" id="IPR036097">
    <property type="entry name" value="HisK_dim/P_sf"/>
</dbReference>
<dbReference type="PROSITE" id="PS50110">
    <property type="entry name" value="RESPONSE_REGULATORY"/>
    <property type="match status" value="2"/>
</dbReference>
<name>A0ABN1KDQ0_9BURK</name>
<accession>A0ABN1KDQ0</accession>
<dbReference type="PROSITE" id="PS50109">
    <property type="entry name" value="HIS_KIN"/>
    <property type="match status" value="1"/>
</dbReference>
<keyword evidence="4" id="KW-1003">Cell membrane</keyword>
<dbReference type="InterPro" id="IPR003661">
    <property type="entry name" value="HisK_dim/P_dom"/>
</dbReference>
<dbReference type="SMART" id="SM00448">
    <property type="entry name" value="REC"/>
    <property type="match status" value="2"/>
</dbReference>
<dbReference type="InterPro" id="IPR011006">
    <property type="entry name" value="CheY-like_superfamily"/>
</dbReference>
<dbReference type="SUPFAM" id="SSF47384">
    <property type="entry name" value="Homodimeric domain of signal transducing histidine kinase"/>
    <property type="match status" value="1"/>
</dbReference>
<keyword evidence="6 13" id="KW-0812">Transmembrane</keyword>
<keyword evidence="5 12" id="KW-0597">Phosphoprotein</keyword>
<evidence type="ECO:0000256" key="7">
    <source>
        <dbReference type="ARBA" id="ARBA00022741"/>
    </source>
</evidence>
<comment type="catalytic activity">
    <reaction evidence="1">
        <text>ATP + protein L-histidine = ADP + protein N-phospho-L-histidine.</text>
        <dbReference type="EC" id="2.7.13.3"/>
    </reaction>
</comment>
<dbReference type="Proteomes" id="UP001500279">
    <property type="component" value="Unassembled WGS sequence"/>
</dbReference>
<evidence type="ECO:0000313" key="16">
    <source>
        <dbReference type="EMBL" id="GAA0763531.1"/>
    </source>
</evidence>
<evidence type="ECO:0000259" key="15">
    <source>
        <dbReference type="PROSITE" id="PS50110"/>
    </source>
</evidence>
<dbReference type="Gene3D" id="1.10.287.130">
    <property type="match status" value="1"/>
</dbReference>
<dbReference type="EMBL" id="BAAAEW010000037">
    <property type="protein sequence ID" value="GAA0763531.1"/>
    <property type="molecule type" value="Genomic_DNA"/>
</dbReference>
<keyword evidence="11 13" id="KW-0472">Membrane</keyword>
<dbReference type="InterPro" id="IPR004358">
    <property type="entry name" value="Sig_transdc_His_kin-like_C"/>
</dbReference>
<feature type="transmembrane region" description="Helical" evidence="13">
    <location>
        <begin position="178"/>
        <end position="201"/>
    </location>
</feature>
<dbReference type="SMART" id="SM00388">
    <property type="entry name" value="HisKA"/>
    <property type="match status" value="1"/>
</dbReference>
<keyword evidence="9 13" id="KW-1133">Transmembrane helix</keyword>
<keyword evidence="7" id="KW-0547">Nucleotide-binding</keyword>
<feature type="domain" description="Response regulatory" evidence="15">
    <location>
        <begin position="650"/>
        <end position="766"/>
    </location>
</feature>
<evidence type="ECO:0000256" key="8">
    <source>
        <dbReference type="ARBA" id="ARBA00022840"/>
    </source>
</evidence>
<evidence type="ECO:0000259" key="14">
    <source>
        <dbReference type="PROSITE" id="PS50109"/>
    </source>
</evidence>
<dbReference type="CDD" id="cd00082">
    <property type="entry name" value="HisKA"/>
    <property type="match status" value="1"/>
</dbReference>
<dbReference type="InterPro" id="IPR036890">
    <property type="entry name" value="HATPase_C_sf"/>
</dbReference>
<dbReference type="Gene3D" id="1.20.120.160">
    <property type="entry name" value="HPT domain"/>
    <property type="match status" value="1"/>
</dbReference>
<evidence type="ECO:0000256" key="10">
    <source>
        <dbReference type="ARBA" id="ARBA00023012"/>
    </source>
</evidence>
<feature type="domain" description="Histidine kinase" evidence="14">
    <location>
        <begin position="249"/>
        <end position="474"/>
    </location>
</feature>
<dbReference type="InterPro" id="IPR001789">
    <property type="entry name" value="Sig_transdc_resp-reg_receiver"/>
</dbReference>
<evidence type="ECO:0000256" key="2">
    <source>
        <dbReference type="ARBA" id="ARBA00004651"/>
    </source>
</evidence>
<feature type="domain" description="Response regulatory" evidence="15">
    <location>
        <begin position="491"/>
        <end position="614"/>
    </location>
</feature>
<evidence type="ECO:0000256" key="12">
    <source>
        <dbReference type="PROSITE-ProRule" id="PRU00169"/>
    </source>
</evidence>
<evidence type="ECO:0000256" key="9">
    <source>
        <dbReference type="ARBA" id="ARBA00022989"/>
    </source>
</evidence>
<dbReference type="Pfam" id="PF00512">
    <property type="entry name" value="HisKA"/>
    <property type="match status" value="1"/>
</dbReference>
<dbReference type="SUPFAM" id="SSF52172">
    <property type="entry name" value="CheY-like"/>
    <property type="match status" value="2"/>
</dbReference>
<dbReference type="EC" id="2.7.13.3" evidence="3"/>
<evidence type="ECO:0000256" key="1">
    <source>
        <dbReference type="ARBA" id="ARBA00000085"/>
    </source>
</evidence>
<keyword evidence="8" id="KW-0067">ATP-binding</keyword>
<comment type="caution">
    <text evidence="16">The sequence shown here is derived from an EMBL/GenBank/DDBJ whole genome shotgun (WGS) entry which is preliminary data.</text>
</comment>
<dbReference type="SUPFAM" id="SSF55874">
    <property type="entry name" value="ATPase domain of HSP90 chaperone/DNA topoisomerase II/histidine kinase"/>
    <property type="match status" value="1"/>
</dbReference>